<dbReference type="RefSeq" id="WP_014796111.1">
    <property type="nucleotide sequence ID" value="NC_018018.1"/>
</dbReference>
<dbReference type="Gene3D" id="3.80.10.10">
    <property type="entry name" value="Ribonuclease Inhibitor"/>
    <property type="match status" value="1"/>
</dbReference>
<protein>
    <recommendedName>
        <fullName evidence="3">Leucine Rich Repeat (LRR)-containing protein</fullName>
    </recommendedName>
</protein>
<evidence type="ECO:0000313" key="1">
    <source>
        <dbReference type="EMBL" id="AFM02644.1"/>
    </source>
</evidence>
<dbReference type="eggNOG" id="COG4886">
    <property type="taxonomic scope" value="Bacteria"/>
</dbReference>
<name>I4AFA9_BERLS</name>
<dbReference type="EMBL" id="CP003345">
    <property type="protein sequence ID" value="AFM02644.1"/>
    <property type="molecule type" value="Genomic_DNA"/>
</dbReference>
<proteinExistence type="predicted"/>
<dbReference type="Proteomes" id="UP000006054">
    <property type="component" value="Chromosome"/>
</dbReference>
<dbReference type="KEGG" id="fli:Fleli_0144"/>
<evidence type="ECO:0000313" key="2">
    <source>
        <dbReference type="Proteomes" id="UP000006054"/>
    </source>
</evidence>
<evidence type="ECO:0008006" key="3">
    <source>
        <dbReference type="Google" id="ProtNLM"/>
    </source>
</evidence>
<dbReference type="HOGENOM" id="CLU_1426074_0_0_10"/>
<dbReference type="PROSITE" id="PS51257">
    <property type="entry name" value="PROKAR_LIPOPROTEIN"/>
    <property type="match status" value="1"/>
</dbReference>
<dbReference type="SUPFAM" id="SSF52058">
    <property type="entry name" value="L domain-like"/>
    <property type="match status" value="1"/>
</dbReference>
<dbReference type="STRING" id="880071.Fleli_0144"/>
<gene>
    <name evidence="1" type="ordered locus">Fleli_0144</name>
</gene>
<sequence length="190" mass="22438" precursor="true">MNSSLKVKIIIFFLFVFSCKQRVADKNNVSDDTSYKRLSQDSTYYKDSTHFNTLTYLNIEFSDIKNDADFILSDKLTKLDISYSSYIDTLMYIKKMPKLEVAYFINNKFGIVINDTLTVRKLTISYNNNEEIDKYYSYIDVNKLPNLEYLNVHCKRCEIKIPKKKLKRLHIKTNNIDTFYIDAPAVPRKK</sequence>
<organism evidence="1 2">
    <name type="scientific">Bernardetia litoralis (strain ATCC 23117 / DSM 6794 / NBRC 15988 / NCIMB 1366 / Fx l1 / Sio-4)</name>
    <name type="common">Flexibacter litoralis</name>
    <dbReference type="NCBI Taxonomy" id="880071"/>
    <lineage>
        <taxon>Bacteria</taxon>
        <taxon>Pseudomonadati</taxon>
        <taxon>Bacteroidota</taxon>
        <taxon>Cytophagia</taxon>
        <taxon>Cytophagales</taxon>
        <taxon>Bernardetiaceae</taxon>
        <taxon>Bernardetia</taxon>
    </lineage>
</organism>
<reference evidence="2" key="1">
    <citation type="submission" date="2012-06" db="EMBL/GenBank/DDBJ databases">
        <title>The complete genome of Flexibacter litoralis DSM 6794.</title>
        <authorList>
            <person name="Lucas S."/>
            <person name="Copeland A."/>
            <person name="Lapidus A."/>
            <person name="Glavina del Rio T."/>
            <person name="Dalin E."/>
            <person name="Tice H."/>
            <person name="Bruce D."/>
            <person name="Goodwin L."/>
            <person name="Pitluck S."/>
            <person name="Peters L."/>
            <person name="Ovchinnikova G."/>
            <person name="Lu M."/>
            <person name="Kyrpides N."/>
            <person name="Mavromatis K."/>
            <person name="Ivanova N."/>
            <person name="Brettin T."/>
            <person name="Detter J.C."/>
            <person name="Han C."/>
            <person name="Larimer F."/>
            <person name="Land M."/>
            <person name="Hauser L."/>
            <person name="Markowitz V."/>
            <person name="Cheng J.-F."/>
            <person name="Hugenholtz P."/>
            <person name="Woyke T."/>
            <person name="Wu D."/>
            <person name="Spring S."/>
            <person name="Lang E."/>
            <person name="Kopitz M."/>
            <person name="Brambilla E."/>
            <person name="Klenk H.-P."/>
            <person name="Eisen J.A."/>
        </authorList>
    </citation>
    <scope>NUCLEOTIDE SEQUENCE [LARGE SCALE GENOMIC DNA]</scope>
    <source>
        <strain evidence="2">ATCC 23117 / DSM 6794 / NBRC 15988 / NCIMB 1366 / Sio-4</strain>
    </source>
</reference>
<dbReference type="AlphaFoldDB" id="I4AFA9"/>
<dbReference type="InterPro" id="IPR032675">
    <property type="entry name" value="LRR_dom_sf"/>
</dbReference>
<accession>I4AFA9</accession>
<keyword evidence="2" id="KW-1185">Reference proteome</keyword>